<dbReference type="STRING" id="135208.A0A4Y9ZIM0"/>
<organism evidence="1 2">
    <name type="scientific">Hericium alpestre</name>
    <dbReference type="NCBI Taxonomy" id="135208"/>
    <lineage>
        <taxon>Eukaryota</taxon>
        <taxon>Fungi</taxon>
        <taxon>Dikarya</taxon>
        <taxon>Basidiomycota</taxon>
        <taxon>Agaricomycotina</taxon>
        <taxon>Agaricomycetes</taxon>
        <taxon>Russulales</taxon>
        <taxon>Hericiaceae</taxon>
        <taxon>Hericium</taxon>
    </lineage>
</organism>
<accession>A0A4Y9ZIM0</accession>
<reference evidence="1 2" key="1">
    <citation type="submission" date="2019-02" db="EMBL/GenBank/DDBJ databases">
        <title>Genome sequencing of the rare red list fungi Hericium alpestre (H. flagellum).</title>
        <authorList>
            <person name="Buettner E."/>
            <person name="Kellner H."/>
        </authorList>
    </citation>
    <scope>NUCLEOTIDE SEQUENCE [LARGE SCALE GENOMIC DNA]</scope>
    <source>
        <strain evidence="1 2">DSM 108284</strain>
    </source>
</reference>
<sequence>MMLSSNVHHLFDQLMISLTPSPDAENTYDVQVHHPVLRYIGFLLQVQFHAFITPEGDAVPPPSRKLLEIHAACAQIAHLSGAAEVLDEFYGNGDTDRDALPGLSHNHGDLSGVSALDRALRRVQVAGPRCRLIFAA</sequence>
<proteinExistence type="predicted"/>
<gene>
    <name evidence="1" type="ORF">EWM64_g10002</name>
</gene>
<evidence type="ECO:0008006" key="3">
    <source>
        <dbReference type="Google" id="ProtNLM"/>
    </source>
</evidence>
<keyword evidence="2" id="KW-1185">Reference proteome</keyword>
<name>A0A4Y9ZIM0_9AGAM</name>
<dbReference type="EMBL" id="SFCI01002366">
    <property type="protein sequence ID" value="TFY74010.1"/>
    <property type="molecule type" value="Genomic_DNA"/>
</dbReference>
<comment type="caution">
    <text evidence="1">The sequence shown here is derived from an EMBL/GenBank/DDBJ whole genome shotgun (WGS) entry which is preliminary data.</text>
</comment>
<evidence type="ECO:0000313" key="1">
    <source>
        <dbReference type="EMBL" id="TFY74010.1"/>
    </source>
</evidence>
<dbReference type="Proteomes" id="UP000298061">
    <property type="component" value="Unassembled WGS sequence"/>
</dbReference>
<dbReference type="OrthoDB" id="2104739at2759"/>
<evidence type="ECO:0000313" key="2">
    <source>
        <dbReference type="Proteomes" id="UP000298061"/>
    </source>
</evidence>
<protein>
    <recommendedName>
        <fullName evidence="3">HNH nuclease domain-containing protein</fullName>
    </recommendedName>
</protein>
<dbReference type="AlphaFoldDB" id="A0A4Y9ZIM0"/>